<keyword evidence="3" id="KW-1185">Reference proteome</keyword>
<dbReference type="Pfam" id="PF06742">
    <property type="entry name" value="DUF1214"/>
    <property type="match status" value="1"/>
</dbReference>
<dbReference type="OrthoDB" id="7053758at2"/>
<organism evidence="2 3">
    <name type="scientific">Mangrovimicrobium sediminis</name>
    <dbReference type="NCBI Taxonomy" id="2562682"/>
    <lineage>
        <taxon>Bacteria</taxon>
        <taxon>Pseudomonadati</taxon>
        <taxon>Pseudomonadota</taxon>
        <taxon>Gammaproteobacteria</taxon>
        <taxon>Cellvibrionales</taxon>
        <taxon>Halieaceae</taxon>
        <taxon>Mangrovimicrobium</taxon>
    </lineage>
</organism>
<evidence type="ECO:0000259" key="1">
    <source>
        <dbReference type="Pfam" id="PF06742"/>
    </source>
</evidence>
<name>A0A4Z0LZ80_9GAMM</name>
<proteinExistence type="predicted"/>
<comment type="caution">
    <text evidence="2">The sequence shown here is derived from an EMBL/GenBank/DDBJ whole genome shotgun (WGS) entry which is preliminary data.</text>
</comment>
<reference evidence="2 3" key="1">
    <citation type="submission" date="2019-04" db="EMBL/GenBank/DDBJ databases">
        <title>Taxonomy of novel Haliea sp. from mangrove soil of West Coast of India.</title>
        <authorList>
            <person name="Verma A."/>
            <person name="Kumar P."/>
            <person name="Krishnamurthi S."/>
        </authorList>
    </citation>
    <scope>NUCLEOTIDE SEQUENCE [LARGE SCALE GENOMIC DNA]</scope>
    <source>
        <strain evidence="2 3">SAOS-164</strain>
    </source>
</reference>
<dbReference type="RefSeq" id="WP_135445034.1">
    <property type="nucleotide sequence ID" value="NZ_SRLE01000009.1"/>
</dbReference>
<feature type="domain" description="DUF1214" evidence="1">
    <location>
        <begin position="92"/>
        <end position="183"/>
    </location>
</feature>
<protein>
    <submittedName>
        <fullName evidence="2">DUF1214 domain-containing protein</fullName>
    </submittedName>
</protein>
<accession>A0A4Z0LZ80</accession>
<dbReference type="InterPro" id="IPR010621">
    <property type="entry name" value="DUF1214"/>
</dbReference>
<sequence length="409" mass="46220">MAFGDDPSDQGLREGWRAFCRQLEAAGEQAFKDYNPANPLQRADAFRFLTQNLGQAFDFALETRDTRYPAIHRFCTPYCKLGGDAADFTYQQAWIDGESVYRISGNRGSARFFNITVQGERPACQPGTDIPSLHDPFGDIPEANIFGHQLQCAWDGSFELYIGGPERAGNWLPTTAKSRKLFIRNGFDRWDELPATISIERVDMDSPRPLPTPETLVEAMGWAGNFLESMMRDWPDHSYHHSPAVDPDHVNAFPGTAANEDSDRKRGRLAASLCWELAADEALIVEFDQHSGFWMMASMGAFFTSMDYLYRPVSHTPARTAMGADGVVRLVLCAQDPGLHNWVDTQGFTRGNLIYRNLLSTENAEFRTRLVKTAELDAVLPADTPRVTAEQRRQQLWTRFNAIRRRYAM</sequence>
<evidence type="ECO:0000313" key="3">
    <source>
        <dbReference type="Proteomes" id="UP000298050"/>
    </source>
</evidence>
<dbReference type="Proteomes" id="UP000298050">
    <property type="component" value="Unassembled WGS sequence"/>
</dbReference>
<dbReference type="EMBL" id="SRLE01000009">
    <property type="protein sequence ID" value="TGD72682.1"/>
    <property type="molecule type" value="Genomic_DNA"/>
</dbReference>
<gene>
    <name evidence="2" type="ORF">E4634_14265</name>
</gene>
<evidence type="ECO:0000313" key="2">
    <source>
        <dbReference type="EMBL" id="TGD72682.1"/>
    </source>
</evidence>
<dbReference type="AlphaFoldDB" id="A0A4Z0LZ80"/>